<proteinExistence type="predicted"/>
<accession>A0ABR0S1H6</accession>
<evidence type="ECO:0000313" key="1">
    <source>
        <dbReference type="EMBL" id="KAK5946179.1"/>
    </source>
</evidence>
<reference evidence="1 2" key="1">
    <citation type="journal article" date="2023" name="Res Sq">
        <title>Genomic and morphological characterization of Knufia obscura isolated from the Mars 2020 spacecraft assembly facility.</title>
        <authorList>
            <person name="Chander A.M."/>
            <person name="Teixeira M.M."/>
            <person name="Singh N.K."/>
            <person name="Williams M.P."/>
            <person name="Parker C.W."/>
            <person name="Leo P."/>
            <person name="Stajich J.E."/>
            <person name="Torok T."/>
            <person name="Tighe S."/>
            <person name="Mason C.E."/>
            <person name="Venkateswaran K."/>
        </authorList>
    </citation>
    <scope>NUCLEOTIDE SEQUENCE [LARGE SCALE GENOMIC DNA]</scope>
    <source>
        <strain evidence="1 2">CCFEE 5817</strain>
    </source>
</reference>
<dbReference type="GeneID" id="89993768"/>
<dbReference type="RefSeq" id="XP_064734269.1">
    <property type="nucleotide sequence ID" value="XM_064868772.1"/>
</dbReference>
<dbReference type="Proteomes" id="UP001334248">
    <property type="component" value="Unassembled WGS sequence"/>
</dbReference>
<evidence type="ECO:0000313" key="2">
    <source>
        <dbReference type="Proteomes" id="UP001334248"/>
    </source>
</evidence>
<name>A0ABR0S1H6_9EURO</name>
<protein>
    <submittedName>
        <fullName evidence="1">Uncharacterized protein</fullName>
    </submittedName>
</protein>
<organism evidence="1 2">
    <name type="scientific">Knufia obscura</name>
    <dbReference type="NCBI Taxonomy" id="1635080"/>
    <lineage>
        <taxon>Eukaryota</taxon>
        <taxon>Fungi</taxon>
        <taxon>Dikarya</taxon>
        <taxon>Ascomycota</taxon>
        <taxon>Pezizomycotina</taxon>
        <taxon>Eurotiomycetes</taxon>
        <taxon>Chaetothyriomycetidae</taxon>
        <taxon>Chaetothyriales</taxon>
        <taxon>Trichomeriaceae</taxon>
        <taxon>Knufia</taxon>
    </lineage>
</organism>
<comment type="caution">
    <text evidence="1">The sequence shown here is derived from an EMBL/GenBank/DDBJ whole genome shotgun (WGS) entry which is preliminary data.</text>
</comment>
<keyword evidence="2" id="KW-1185">Reference proteome</keyword>
<gene>
    <name evidence="1" type="ORF">PMZ80_000319</name>
</gene>
<dbReference type="EMBL" id="JAVHJV010000001">
    <property type="protein sequence ID" value="KAK5946179.1"/>
    <property type="molecule type" value="Genomic_DNA"/>
</dbReference>
<sequence length="305" mass="35183">MADNQSAIPGHTANQPFRLLDLPDELQLHIYRKYYEDKQITLPDPKGDDTECHGPSLNVERTCHKVRNDAQKMRKKYLPRTLTISHGGFLAVNCLGRFIFARSFESVRKHINTIVITKVDRIETGWDSMPWEQLVDSCPNLRKVCFELVMKRFASRSTWRASIATDDRRLAISLGEGLSPSNVRRWEMFAFTVIRDCQLTELSQVLKKYGREWQNDSVKLLLQGRWVFNDYVDKDPGPPTLNLLTKFTICDKSYRLESRELVKPGVRIFCDYSAGKADVKVQYLNEGEGLEKIGIGADHWLNELD</sequence>